<feature type="region of interest" description="Disordered" evidence="1">
    <location>
        <begin position="62"/>
        <end position="84"/>
    </location>
</feature>
<accession>A0A372G7Z5</accession>
<dbReference type="Proteomes" id="UP000262882">
    <property type="component" value="Unassembled WGS sequence"/>
</dbReference>
<gene>
    <name evidence="2" type="ORF">D0T12_31605</name>
</gene>
<evidence type="ECO:0000313" key="2">
    <source>
        <dbReference type="EMBL" id="RFS81496.1"/>
    </source>
</evidence>
<organism evidence="2 3">
    <name type="scientific">Actinomadura spongiicola</name>
    <dbReference type="NCBI Taxonomy" id="2303421"/>
    <lineage>
        <taxon>Bacteria</taxon>
        <taxon>Bacillati</taxon>
        <taxon>Actinomycetota</taxon>
        <taxon>Actinomycetes</taxon>
        <taxon>Streptosporangiales</taxon>
        <taxon>Thermomonosporaceae</taxon>
        <taxon>Actinomadura</taxon>
    </lineage>
</organism>
<dbReference type="EMBL" id="QVNQ01000013">
    <property type="protein sequence ID" value="RFS81496.1"/>
    <property type="molecule type" value="Genomic_DNA"/>
</dbReference>
<reference evidence="2 3" key="1">
    <citation type="submission" date="2018-08" db="EMBL/GenBank/DDBJ databases">
        <title>Actinomadura spongicola sp. nov., isolated from marine sponge Leucetta chagosensis.</title>
        <authorList>
            <person name="Li L."/>
            <person name="Lin H.W."/>
        </authorList>
    </citation>
    <scope>NUCLEOTIDE SEQUENCE [LARGE SCALE GENOMIC DNA]</scope>
    <source>
        <strain evidence="2 3">LHW52907</strain>
    </source>
</reference>
<dbReference type="AlphaFoldDB" id="A0A372G7Z5"/>
<keyword evidence="3" id="KW-1185">Reference proteome</keyword>
<sequence length="84" mass="9471">MEANEATEPVRFAETAFQIGNELHELSADYYRRRLRSLSVGDLVKIGLLCLSCEPAGWQPITDHHPNDLTATHEGEHGTQPWRS</sequence>
<feature type="compositionally biased region" description="Basic and acidic residues" evidence="1">
    <location>
        <begin position="62"/>
        <end position="77"/>
    </location>
</feature>
<evidence type="ECO:0000313" key="3">
    <source>
        <dbReference type="Proteomes" id="UP000262882"/>
    </source>
</evidence>
<protein>
    <submittedName>
        <fullName evidence="2">Uncharacterized protein</fullName>
    </submittedName>
</protein>
<proteinExistence type="predicted"/>
<name>A0A372G7Z5_9ACTN</name>
<comment type="caution">
    <text evidence="2">The sequence shown here is derived from an EMBL/GenBank/DDBJ whole genome shotgun (WGS) entry which is preliminary data.</text>
</comment>
<evidence type="ECO:0000256" key="1">
    <source>
        <dbReference type="SAM" id="MobiDB-lite"/>
    </source>
</evidence>